<dbReference type="SUPFAM" id="SSF102405">
    <property type="entry name" value="MCP/YpsA-like"/>
    <property type="match status" value="1"/>
</dbReference>
<organism evidence="4 7">
    <name type="scientific">Pseudomonas amygdali pv. eriobotryae</name>
    <dbReference type="NCBI Taxonomy" id="129137"/>
    <lineage>
        <taxon>Bacteria</taxon>
        <taxon>Pseudomonadati</taxon>
        <taxon>Pseudomonadota</taxon>
        <taxon>Gammaproteobacteria</taxon>
        <taxon>Pseudomonadales</taxon>
        <taxon>Pseudomonadaceae</taxon>
        <taxon>Pseudomonas</taxon>
        <taxon>Pseudomonas amygdali</taxon>
    </lineage>
</organism>
<dbReference type="AlphaFoldDB" id="A0A0P9PZA3"/>
<dbReference type="Proteomes" id="UP000275613">
    <property type="component" value="Unassembled WGS sequence"/>
</dbReference>
<name>A0A0P9PZA3_PSEA0</name>
<dbReference type="Gene3D" id="3.40.50.450">
    <property type="match status" value="1"/>
</dbReference>
<dbReference type="EMBL" id="RBPV01000275">
    <property type="protein sequence ID" value="RMO56790.1"/>
    <property type="molecule type" value="Genomic_DNA"/>
</dbReference>
<dbReference type="Pfam" id="PF02481">
    <property type="entry name" value="DNA_processg_A"/>
    <property type="match status" value="1"/>
</dbReference>
<dbReference type="InterPro" id="IPR057666">
    <property type="entry name" value="DrpA_SLOG"/>
</dbReference>
<dbReference type="PANTHER" id="PTHR43022">
    <property type="entry name" value="PROTEIN SMF"/>
    <property type="match status" value="1"/>
</dbReference>
<evidence type="ECO:0000313" key="5">
    <source>
        <dbReference type="EMBL" id="RML98525.1"/>
    </source>
</evidence>
<evidence type="ECO:0000313" key="9">
    <source>
        <dbReference type="Proteomes" id="UP000275613"/>
    </source>
</evidence>
<dbReference type="GO" id="GO:0009294">
    <property type="term" value="P:DNA-mediated transformation"/>
    <property type="evidence" value="ECO:0007669"/>
    <property type="project" value="InterPro"/>
</dbReference>
<feature type="region of interest" description="Disordered" evidence="2">
    <location>
        <begin position="327"/>
        <end position="415"/>
    </location>
</feature>
<comment type="caution">
    <text evidence="4">The sequence shown here is derived from an EMBL/GenBank/DDBJ whole genome shotgun (WGS) entry which is preliminary data.</text>
</comment>
<dbReference type="PANTHER" id="PTHR43022:SF1">
    <property type="entry name" value="PROTEIN SMF"/>
    <property type="match status" value="1"/>
</dbReference>
<dbReference type="EMBL" id="LJQI01000342">
    <property type="protein sequence ID" value="KPX23298.1"/>
    <property type="molecule type" value="Genomic_DNA"/>
</dbReference>
<comment type="similarity">
    <text evidence="1">Belongs to the DprA/Smf family.</text>
</comment>
<evidence type="ECO:0000256" key="2">
    <source>
        <dbReference type="SAM" id="MobiDB-lite"/>
    </source>
</evidence>
<dbReference type="EMBL" id="RBOA01000314">
    <property type="protein sequence ID" value="RML98525.1"/>
    <property type="molecule type" value="Genomic_DNA"/>
</dbReference>
<evidence type="ECO:0000256" key="1">
    <source>
        <dbReference type="ARBA" id="ARBA00006525"/>
    </source>
</evidence>
<gene>
    <name evidence="4" type="ORF">ALO70_01979</name>
    <name evidence="6" type="ORF">ALQ39_00573</name>
    <name evidence="5" type="ORF">ALQ86_00051</name>
</gene>
<evidence type="ECO:0000313" key="4">
    <source>
        <dbReference type="EMBL" id="KPX23298.1"/>
    </source>
</evidence>
<dbReference type="InterPro" id="IPR003488">
    <property type="entry name" value="DprA"/>
</dbReference>
<accession>A0A0P9PZA3</accession>
<feature type="compositionally biased region" description="Basic and acidic residues" evidence="2">
    <location>
        <begin position="361"/>
        <end position="382"/>
    </location>
</feature>
<dbReference type="Proteomes" id="UP000272627">
    <property type="component" value="Unassembled WGS sequence"/>
</dbReference>
<dbReference type="RefSeq" id="WP_069704364.1">
    <property type="nucleotide sequence ID" value="NZ_BMZW01000052.1"/>
</dbReference>
<proteinExistence type="inferred from homology"/>
<protein>
    <submittedName>
        <fullName evidence="4">DNA protecting DprA-like protein</fullName>
    </submittedName>
</protein>
<dbReference type="Proteomes" id="UP000050490">
    <property type="component" value="Unassembled WGS sequence"/>
</dbReference>
<reference evidence="4 7" key="1">
    <citation type="submission" date="2015-09" db="EMBL/GenBank/DDBJ databases">
        <title>Genome announcement of multiple Pseudomonas syringae strains.</title>
        <authorList>
            <person name="Thakur S."/>
            <person name="Wang P.W."/>
            <person name="Gong Y."/>
            <person name="Weir B.S."/>
            <person name="Guttman D.S."/>
        </authorList>
    </citation>
    <scope>NUCLEOTIDE SEQUENCE [LARGE SCALE GENOMIC DNA]</scope>
    <source>
        <strain evidence="4 7">ICMP4455</strain>
    </source>
</reference>
<evidence type="ECO:0000313" key="8">
    <source>
        <dbReference type="Proteomes" id="UP000272627"/>
    </source>
</evidence>
<reference evidence="8 9" key="2">
    <citation type="submission" date="2018-08" db="EMBL/GenBank/DDBJ databases">
        <title>Recombination of ecologically and evolutionarily significant loci maintains genetic cohesion in the Pseudomonas syringae species complex.</title>
        <authorList>
            <person name="Dillon M."/>
            <person name="Thakur S."/>
            <person name="Almeida R.N.D."/>
            <person name="Weir B.S."/>
            <person name="Guttman D.S."/>
        </authorList>
    </citation>
    <scope>NUCLEOTIDE SEQUENCE [LARGE SCALE GENOMIC DNA]</scope>
    <source>
        <strain evidence="6 9">ICMP 4316</strain>
        <strain evidence="5 8">ICMP 8636</strain>
    </source>
</reference>
<dbReference type="PATRIC" id="fig|129137.4.peg.2847"/>
<evidence type="ECO:0000313" key="6">
    <source>
        <dbReference type="EMBL" id="RMO56790.1"/>
    </source>
</evidence>
<sequence length="415" mass="44563">MITISPLTQRMLALSMLSGVGPATLRRVVSHGLVSAPITELSQRIPAIAKAVADPSAWELAQELAQKQHDAAEKAGAFIISALDEGYPALLSATKDDPFILFVKGTLFKTPEKSVAIIGTRQPTRHGEMITRRITDFFCGQHWSVVSGLALGCDGIAHRAAIDAGGHTVAVLAHGLQTVAPSQHRKLAEEILDSGGALVSEYRFGQGALPTQFVKRDRTQAGLSQGVVMIQSDLKGGSLHASRAALDYERWLAVPYPTTADELANEPKIQANLMIANSDADIDRANLLKCQISRLSKVIVLRAKGDYPRLVYTPVSVLEDLEEEMALDDEGREQASSMHESDDLSTSSLDDLHSGAAPTEGVRHEQSGSQSEDGRRSERGSSDQKGQTQEVSNGACKAETTPDSKADLTVQQKLL</sequence>
<evidence type="ECO:0000313" key="7">
    <source>
        <dbReference type="Proteomes" id="UP000050490"/>
    </source>
</evidence>
<feature type="domain" description="Smf/DprA SLOG" evidence="3">
    <location>
        <begin position="80"/>
        <end position="259"/>
    </location>
</feature>
<evidence type="ECO:0000259" key="3">
    <source>
        <dbReference type="Pfam" id="PF02481"/>
    </source>
</evidence>